<proteinExistence type="inferred from homology"/>
<evidence type="ECO:0000313" key="4">
    <source>
        <dbReference type="Proteomes" id="UP000198672"/>
    </source>
</evidence>
<accession>A0A1H3FEI5</accession>
<dbReference type="Proteomes" id="UP000198672">
    <property type="component" value="Unassembled WGS sequence"/>
</dbReference>
<dbReference type="InterPro" id="IPR036388">
    <property type="entry name" value="WH-like_DNA-bd_sf"/>
</dbReference>
<keyword evidence="4" id="KW-1185">Reference proteome</keyword>
<gene>
    <name evidence="3" type="ORF">SAMN05421644_11821</name>
</gene>
<dbReference type="Gene3D" id="1.10.10.10">
    <property type="entry name" value="Winged helix-like DNA-binding domain superfamily/Winged helix DNA-binding domain"/>
    <property type="match status" value="2"/>
</dbReference>
<dbReference type="Pfam" id="PF21205">
    <property type="entry name" value="Rep3_C"/>
    <property type="match status" value="1"/>
</dbReference>
<dbReference type="AlphaFoldDB" id="A0A1H3FEI5"/>
<name>A0A1H3FEI5_ALLWA</name>
<evidence type="ECO:0000256" key="1">
    <source>
        <dbReference type="ARBA" id="ARBA00038283"/>
    </source>
</evidence>
<dbReference type="GO" id="GO:0006270">
    <property type="term" value="P:DNA replication initiation"/>
    <property type="evidence" value="ECO:0007669"/>
    <property type="project" value="InterPro"/>
</dbReference>
<dbReference type="SUPFAM" id="SSF46785">
    <property type="entry name" value="Winged helix' DNA-binding domain"/>
    <property type="match status" value="2"/>
</dbReference>
<dbReference type="InterPro" id="IPR000525">
    <property type="entry name" value="Initiator_Rep_WH1"/>
</dbReference>
<dbReference type="InterPro" id="IPR036390">
    <property type="entry name" value="WH_DNA-bd_sf"/>
</dbReference>
<protein>
    <submittedName>
        <fullName evidence="3">Initiator Replication protein</fullName>
    </submittedName>
</protein>
<dbReference type="EMBL" id="FNOW01000018">
    <property type="protein sequence ID" value="SDX89401.1"/>
    <property type="molecule type" value="Genomic_DNA"/>
</dbReference>
<comment type="similarity">
    <text evidence="1">Belongs to the initiator RepB protein family.</text>
</comment>
<dbReference type="GO" id="GO:0003887">
    <property type="term" value="F:DNA-directed DNA polymerase activity"/>
    <property type="evidence" value="ECO:0007669"/>
    <property type="project" value="InterPro"/>
</dbReference>
<dbReference type="STRING" id="61595.SAMN05421644_11821"/>
<sequence length="300" mass="34502">MLHTKTLICSTMKRDKRSAPSSTVVKANDLIEARFEIDFSSYRLIHAIATKLNSWPDAPSITPETPFTIHAGEFARLFGLSSNRAYASLQEAVDRLAEHWVVIERPSPEAPATPCTKTRWVSAVSYRENTGEVVFYFAPLIIPYLTQLALRFTRYELRHIAPLTSVYAIRLYELLVQYRDIGQREMHIDWIKDCFQLGEKYARVTNLKARVIDPAVEQLNTYSDLWVKYEQRKRGRNVEAFIFSFGSKTADSFKQVDASDASRPNTPQLTREYVQQHAQPGESWDEAWERLRRKHGAGGL</sequence>
<organism evidence="3 4">
    <name type="scientific">Allochromatium warmingii</name>
    <name type="common">Chromatium warmingii</name>
    <dbReference type="NCBI Taxonomy" id="61595"/>
    <lineage>
        <taxon>Bacteria</taxon>
        <taxon>Pseudomonadati</taxon>
        <taxon>Pseudomonadota</taxon>
        <taxon>Gammaproteobacteria</taxon>
        <taxon>Chromatiales</taxon>
        <taxon>Chromatiaceae</taxon>
        <taxon>Allochromatium</taxon>
    </lineage>
</organism>
<reference evidence="4" key="1">
    <citation type="submission" date="2016-10" db="EMBL/GenBank/DDBJ databases">
        <authorList>
            <person name="Varghese N."/>
            <person name="Submissions S."/>
        </authorList>
    </citation>
    <scope>NUCLEOTIDE SEQUENCE [LARGE SCALE GENOMIC DNA]</scope>
    <source>
        <strain evidence="4">DSM 173</strain>
    </source>
</reference>
<evidence type="ECO:0000259" key="2">
    <source>
        <dbReference type="Pfam" id="PF01051"/>
    </source>
</evidence>
<feature type="domain" description="Initiator Rep protein WH1" evidence="2">
    <location>
        <begin position="23"/>
        <end position="175"/>
    </location>
</feature>
<evidence type="ECO:0000313" key="3">
    <source>
        <dbReference type="EMBL" id="SDX89401.1"/>
    </source>
</evidence>
<dbReference type="Pfam" id="PF01051">
    <property type="entry name" value="Rep3_N"/>
    <property type="match status" value="1"/>
</dbReference>